<evidence type="ECO:0000259" key="3">
    <source>
        <dbReference type="Pfam" id="PF00171"/>
    </source>
</evidence>
<dbReference type="SUPFAM" id="SSF53720">
    <property type="entry name" value="ALDH-like"/>
    <property type="match status" value="1"/>
</dbReference>
<sequence>MLFIDGTWRGADSNATFETSNPATGEVIGTVADAGTIDVAAAIAAASAAFSGWAGQTAYVRSAILRDAYQLMVDRRERLAKLMTEEQGKPLKAARNEVQYAADFLLWFSEEAKRVYGSTIPAPRSDQRFITMQQPVGVVGAITPWNYPISMVTRKVAPALAAGCTIVLKPAEQTPLCAIEVFEILDEVGLPAGVANLVPTSDPVPVGEAFTSDPRIAKVTFTGSTEVGKILATQAAPHMKRMSFELGGHAPFIVFADADPV</sequence>
<organism evidence="4">
    <name type="scientific">hydrothermal vent metagenome</name>
    <dbReference type="NCBI Taxonomy" id="652676"/>
    <lineage>
        <taxon>unclassified sequences</taxon>
        <taxon>metagenomes</taxon>
        <taxon>ecological metagenomes</taxon>
    </lineage>
</organism>
<dbReference type="EMBL" id="UOEK01000357">
    <property type="protein sequence ID" value="VAW06545.1"/>
    <property type="molecule type" value="Genomic_DNA"/>
</dbReference>
<dbReference type="InterPro" id="IPR016161">
    <property type="entry name" value="Ald_DH/histidinol_DH"/>
</dbReference>
<evidence type="ECO:0000313" key="4">
    <source>
        <dbReference type="EMBL" id="VAW06545.1"/>
    </source>
</evidence>
<dbReference type="AlphaFoldDB" id="A0A3B0SL44"/>
<evidence type="ECO:0000256" key="2">
    <source>
        <dbReference type="ARBA" id="ARBA00023002"/>
    </source>
</evidence>
<proteinExistence type="inferred from homology"/>
<dbReference type="InterPro" id="IPR016162">
    <property type="entry name" value="Ald_DH_N"/>
</dbReference>
<dbReference type="EC" id="1.2.1.3" evidence="4"/>
<protein>
    <submittedName>
        <fullName evidence="4">Aldehyde dehydrogenase</fullName>
        <ecNumber evidence="4">1.2.1.3</ecNumber>
    </submittedName>
</protein>
<dbReference type="GO" id="GO:0009450">
    <property type="term" value="P:gamma-aminobutyric acid catabolic process"/>
    <property type="evidence" value="ECO:0007669"/>
    <property type="project" value="TreeGrafter"/>
</dbReference>
<keyword evidence="2 4" id="KW-0560">Oxidoreductase</keyword>
<name>A0A3B0SL44_9ZZZZ</name>
<dbReference type="Pfam" id="PF00171">
    <property type="entry name" value="Aldedh"/>
    <property type="match status" value="1"/>
</dbReference>
<dbReference type="GO" id="GO:0004777">
    <property type="term" value="F:succinate-semialdehyde dehydrogenase (NAD+) activity"/>
    <property type="evidence" value="ECO:0007669"/>
    <property type="project" value="TreeGrafter"/>
</dbReference>
<accession>A0A3B0SL44</accession>
<feature type="non-terminal residue" evidence="4">
    <location>
        <position position="261"/>
    </location>
</feature>
<gene>
    <name evidence="4" type="ORF">MNBD_ACTINO02-482</name>
</gene>
<dbReference type="PANTHER" id="PTHR43353:SF5">
    <property type="entry name" value="SUCCINATE-SEMIALDEHYDE DEHYDROGENASE, MITOCHONDRIAL"/>
    <property type="match status" value="1"/>
</dbReference>
<dbReference type="InterPro" id="IPR050740">
    <property type="entry name" value="Aldehyde_DH_Superfamily"/>
</dbReference>
<dbReference type="GO" id="GO:0004029">
    <property type="term" value="F:aldehyde dehydrogenase (NAD+) activity"/>
    <property type="evidence" value="ECO:0007669"/>
    <property type="project" value="UniProtKB-EC"/>
</dbReference>
<dbReference type="PANTHER" id="PTHR43353">
    <property type="entry name" value="SUCCINATE-SEMIALDEHYDE DEHYDROGENASE, MITOCHONDRIAL"/>
    <property type="match status" value="1"/>
</dbReference>
<dbReference type="FunFam" id="3.40.605.10:FF:000005">
    <property type="entry name" value="Succinate-semialdehyde dehydrogenase I"/>
    <property type="match status" value="1"/>
</dbReference>
<feature type="domain" description="Aldehyde dehydrogenase" evidence="3">
    <location>
        <begin position="8"/>
        <end position="259"/>
    </location>
</feature>
<dbReference type="InterPro" id="IPR015590">
    <property type="entry name" value="Aldehyde_DH_dom"/>
</dbReference>
<comment type="similarity">
    <text evidence="1">Belongs to the aldehyde dehydrogenase family.</text>
</comment>
<evidence type="ECO:0000256" key="1">
    <source>
        <dbReference type="ARBA" id="ARBA00009986"/>
    </source>
</evidence>
<dbReference type="Gene3D" id="3.40.605.10">
    <property type="entry name" value="Aldehyde Dehydrogenase, Chain A, domain 1"/>
    <property type="match status" value="1"/>
</dbReference>
<reference evidence="4" key="1">
    <citation type="submission" date="2018-06" db="EMBL/GenBank/DDBJ databases">
        <authorList>
            <person name="Zhirakovskaya E."/>
        </authorList>
    </citation>
    <scope>NUCLEOTIDE SEQUENCE</scope>
</reference>